<feature type="compositionally biased region" description="Acidic residues" evidence="1">
    <location>
        <begin position="155"/>
        <end position="164"/>
    </location>
</feature>
<feature type="region of interest" description="Disordered" evidence="1">
    <location>
        <begin position="247"/>
        <end position="272"/>
    </location>
</feature>
<feature type="region of interest" description="Disordered" evidence="1">
    <location>
        <begin position="130"/>
        <end position="196"/>
    </location>
</feature>
<reference evidence="3 4" key="2">
    <citation type="journal article" date="2013" name="PLoS Genet.">
        <title>Comparative genome structure, secondary metabolite, and effector coding capacity across Cochliobolus pathogens.</title>
        <authorList>
            <person name="Condon B.J."/>
            <person name="Leng Y."/>
            <person name="Wu D."/>
            <person name="Bushley K.E."/>
            <person name="Ohm R.A."/>
            <person name="Otillar R."/>
            <person name="Martin J."/>
            <person name="Schackwitz W."/>
            <person name="Grimwood J."/>
            <person name="MohdZainudin N."/>
            <person name="Xue C."/>
            <person name="Wang R."/>
            <person name="Manning V.A."/>
            <person name="Dhillon B."/>
            <person name="Tu Z.J."/>
            <person name="Steffenson B.J."/>
            <person name="Salamov A."/>
            <person name="Sun H."/>
            <person name="Lowry S."/>
            <person name="LaButti K."/>
            <person name="Han J."/>
            <person name="Copeland A."/>
            <person name="Lindquist E."/>
            <person name="Barry K."/>
            <person name="Schmutz J."/>
            <person name="Baker S.E."/>
            <person name="Ciuffetti L.M."/>
            <person name="Grigoriev I.V."/>
            <person name="Zhong S."/>
            <person name="Turgeon B.G."/>
        </authorList>
    </citation>
    <scope>NUCLEOTIDE SEQUENCE [LARGE SCALE GENOMIC DNA]</scope>
    <source>
        <strain evidence="4">28A</strain>
    </source>
</reference>
<keyword evidence="4" id="KW-1185">Reference proteome</keyword>
<feature type="transmembrane region" description="Helical" evidence="2">
    <location>
        <begin position="99"/>
        <end position="121"/>
    </location>
</feature>
<protein>
    <submittedName>
        <fullName evidence="3">Uncharacterized protein</fullName>
    </submittedName>
</protein>
<evidence type="ECO:0000313" key="4">
    <source>
        <dbReference type="Proteomes" id="UP000016935"/>
    </source>
</evidence>
<feature type="compositionally biased region" description="Low complexity" evidence="1">
    <location>
        <begin position="139"/>
        <end position="154"/>
    </location>
</feature>
<keyword evidence="2" id="KW-1133">Transmembrane helix</keyword>
<feature type="compositionally biased region" description="Polar residues" evidence="1">
    <location>
        <begin position="258"/>
        <end position="269"/>
    </location>
</feature>
<feature type="compositionally biased region" description="Basic and acidic residues" evidence="1">
    <location>
        <begin position="165"/>
        <end position="178"/>
    </location>
</feature>
<gene>
    <name evidence="3" type="ORF">SETTUDRAFT_33226</name>
</gene>
<sequence length="334" mass="35522">MATALALQDTCADVYADADASKEKDEEQEEKEKPDGAGAATGTPYPIPRHMHFSSYSQLPEIHMDGRAQAAERSQVVMAMPTMDQGCGTRCVSGPSCGIHVIVLCVGAVLLGVWVLGFVVWRWRGGVGSGECEGEDKGSCYSSSSSSSSSYSSSIDDEDEDEDKDKDKDQPHQDEEPPSKQQNTDTVAQPPPHTLDSIQENIPVIHTLPSPLHLHQTSTPPIRPFSPKSTFFTRPSREKQYIHSDLPFRTGKPVDASSVGTAQGQSLGTGDTDGMEEALGAGTAGRSSAVMGVLNSGAVWRGRLDGLVIRTKRWVAGEGEAGVGALLPVGRSEG</sequence>
<dbReference type="AlphaFoldDB" id="R0K3T0"/>
<keyword evidence="2" id="KW-0812">Transmembrane</keyword>
<dbReference type="GeneID" id="19403742"/>
<proteinExistence type="predicted"/>
<evidence type="ECO:0000256" key="2">
    <source>
        <dbReference type="SAM" id="Phobius"/>
    </source>
</evidence>
<reference evidence="3 4" key="1">
    <citation type="journal article" date="2012" name="PLoS Pathog.">
        <title>Diverse lifestyles and strategies of plant pathogenesis encoded in the genomes of eighteen Dothideomycetes fungi.</title>
        <authorList>
            <person name="Ohm R.A."/>
            <person name="Feau N."/>
            <person name="Henrissat B."/>
            <person name="Schoch C.L."/>
            <person name="Horwitz B.A."/>
            <person name="Barry K.W."/>
            <person name="Condon B.J."/>
            <person name="Copeland A.C."/>
            <person name="Dhillon B."/>
            <person name="Glaser F."/>
            <person name="Hesse C.N."/>
            <person name="Kosti I."/>
            <person name="LaButti K."/>
            <person name="Lindquist E.A."/>
            <person name="Lucas S."/>
            <person name="Salamov A.A."/>
            <person name="Bradshaw R.E."/>
            <person name="Ciuffetti L."/>
            <person name="Hamelin R.C."/>
            <person name="Kema G.H.J."/>
            <person name="Lawrence C."/>
            <person name="Scott J.A."/>
            <person name="Spatafora J.W."/>
            <person name="Turgeon B.G."/>
            <person name="de Wit P.J.G.M."/>
            <person name="Zhong S."/>
            <person name="Goodwin S.B."/>
            <person name="Grigoriev I.V."/>
        </authorList>
    </citation>
    <scope>NUCLEOTIDE SEQUENCE [LARGE SCALE GENOMIC DNA]</scope>
    <source>
        <strain evidence="4">28A</strain>
    </source>
</reference>
<dbReference type="Proteomes" id="UP000016935">
    <property type="component" value="Unassembled WGS sequence"/>
</dbReference>
<keyword evidence="2" id="KW-0472">Membrane</keyword>
<accession>R0K3T0</accession>
<evidence type="ECO:0000313" key="3">
    <source>
        <dbReference type="EMBL" id="EOA84224.1"/>
    </source>
</evidence>
<feature type="region of interest" description="Disordered" evidence="1">
    <location>
        <begin position="17"/>
        <end position="47"/>
    </location>
</feature>
<dbReference type="EMBL" id="KB908814">
    <property type="protein sequence ID" value="EOA84224.1"/>
    <property type="molecule type" value="Genomic_DNA"/>
</dbReference>
<name>R0K3T0_EXST2</name>
<evidence type="ECO:0000256" key="1">
    <source>
        <dbReference type="SAM" id="MobiDB-lite"/>
    </source>
</evidence>
<dbReference type="HOGENOM" id="CLU_831998_0_0_1"/>
<dbReference type="RefSeq" id="XP_008028114.1">
    <property type="nucleotide sequence ID" value="XM_008029923.1"/>
</dbReference>
<feature type="compositionally biased region" description="Basic and acidic residues" evidence="1">
    <location>
        <begin position="19"/>
        <end position="35"/>
    </location>
</feature>
<organism evidence="3 4">
    <name type="scientific">Exserohilum turcicum (strain 28A)</name>
    <name type="common">Northern leaf blight fungus</name>
    <name type="synonym">Setosphaeria turcica</name>
    <dbReference type="NCBI Taxonomy" id="671987"/>
    <lineage>
        <taxon>Eukaryota</taxon>
        <taxon>Fungi</taxon>
        <taxon>Dikarya</taxon>
        <taxon>Ascomycota</taxon>
        <taxon>Pezizomycotina</taxon>
        <taxon>Dothideomycetes</taxon>
        <taxon>Pleosporomycetidae</taxon>
        <taxon>Pleosporales</taxon>
        <taxon>Pleosporineae</taxon>
        <taxon>Pleosporaceae</taxon>
        <taxon>Exserohilum</taxon>
    </lineage>
</organism>
<feature type="region of interest" description="Disordered" evidence="1">
    <location>
        <begin position="211"/>
        <end position="235"/>
    </location>
</feature>